<reference evidence="9 10" key="1">
    <citation type="submission" date="2017-10" db="EMBL/GenBank/DDBJ databases">
        <title>Two draft genome sequences of Pusillimonas sp. strains isolated from a nitrate- and radionuclide-contaminated groundwater in Russia.</title>
        <authorList>
            <person name="Grouzdev D.S."/>
            <person name="Tourova T.P."/>
            <person name="Goeva M.A."/>
            <person name="Babich T.L."/>
            <person name="Sokolova D.S."/>
            <person name="Abdullin R."/>
            <person name="Poltaraus A.B."/>
            <person name="Toshchakov S.V."/>
            <person name="Nazina T.N."/>
        </authorList>
    </citation>
    <scope>NUCLEOTIDE SEQUENCE [LARGE SCALE GENOMIC DNA]</scope>
    <source>
        <strain evidence="9 10">JR1/69-3-13</strain>
    </source>
</reference>
<dbReference type="RefSeq" id="WP_102073240.1">
    <property type="nucleotide sequence ID" value="NZ_PDNW01000004.1"/>
</dbReference>
<dbReference type="Gene3D" id="2.40.110.10">
    <property type="entry name" value="Butyryl-CoA Dehydrogenase, subunit A, domain 2"/>
    <property type="match status" value="1"/>
</dbReference>
<dbReference type="EMBL" id="PDNW01000004">
    <property type="protein sequence ID" value="PLC50694.1"/>
    <property type="molecule type" value="Genomic_DNA"/>
</dbReference>
<evidence type="ECO:0000256" key="2">
    <source>
        <dbReference type="ARBA" id="ARBA00009347"/>
    </source>
</evidence>
<dbReference type="PANTHER" id="PTHR43884">
    <property type="entry name" value="ACYL-COA DEHYDROGENASE"/>
    <property type="match status" value="1"/>
</dbReference>
<dbReference type="GO" id="GO:0050660">
    <property type="term" value="F:flavin adenine dinucleotide binding"/>
    <property type="evidence" value="ECO:0007669"/>
    <property type="project" value="InterPro"/>
</dbReference>
<gene>
    <name evidence="9" type="ORF">CR159_06740</name>
</gene>
<dbReference type="InterPro" id="IPR013786">
    <property type="entry name" value="AcylCoA_DH/ox_N"/>
</dbReference>
<dbReference type="PANTHER" id="PTHR43884:SF20">
    <property type="entry name" value="ACYL-COA DEHYDROGENASE FADE28"/>
    <property type="match status" value="1"/>
</dbReference>
<dbReference type="GO" id="GO:0003995">
    <property type="term" value="F:acyl-CoA dehydrogenase activity"/>
    <property type="evidence" value="ECO:0007669"/>
    <property type="project" value="TreeGrafter"/>
</dbReference>
<dbReference type="AlphaFoldDB" id="A0A2N4U6P6"/>
<dbReference type="Gene3D" id="1.20.140.10">
    <property type="entry name" value="Butyryl-CoA Dehydrogenase, subunit A, domain 3"/>
    <property type="match status" value="1"/>
</dbReference>
<proteinExistence type="inferred from homology"/>
<dbReference type="Proteomes" id="UP000234190">
    <property type="component" value="Unassembled WGS sequence"/>
</dbReference>
<evidence type="ECO:0000256" key="3">
    <source>
        <dbReference type="ARBA" id="ARBA00022630"/>
    </source>
</evidence>
<evidence type="ECO:0000313" key="10">
    <source>
        <dbReference type="Proteomes" id="UP000234190"/>
    </source>
</evidence>
<dbReference type="CDD" id="cd00567">
    <property type="entry name" value="ACAD"/>
    <property type="match status" value="1"/>
</dbReference>
<dbReference type="InterPro" id="IPR046373">
    <property type="entry name" value="Acyl-CoA_Oxase/DH_mid-dom_sf"/>
</dbReference>
<dbReference type="Pfam" id="PF00441">
    <property type="entry name" value="Acyl-CoA_dh_1"/>
    <property type="match status" value="1"/>
</dbReference>
<dbReference type="Pfam" id="PF02771">
    <property type="entry name" value="Acyl-CoA_dh_N"/>
    <property type="match status" value="1"/>
</dbReference>
<evidence type="ECO:0000256" key="4">
    <source>
        <dbReference type="ARBA" id="ARBA00022827"/>
    </source>
</evidence>
<dbReference type="Gene3D" id="1.10.540.10">
    <property type="entry name" value="Acyl-CoA dehydrogenase/oxidase, N-terminal domain"/>
    <property type="match status" value="1"/>
</dbReference>
<keyword evidence="10" id="KW-1185">Reference proteome</keyword>
<name>A0A2N4U6P6_9BURK</name>
<comment type="similarity">
    <text evidence="2">Belongs to the acyl-CoA dehydrogenase family.</text>
</comment>
<accession>A0A2N4U6P6</accession>
<dbReference type="InterPro" id="IPR036250">
    <property type="entry name" value="AcylCo_DH-like_C"/>
</dbReference>
<keyword evidence="5" id="KW-0560">Oxidoreductase</keyword>
<evidence type="ECO:0000256" key="5">
    <source>
        <dbReference type="ARBA" id="ARBA00023002"/>
    </source>
</evidence>
<sequence length="379" mass="40974">MDFSYTEEQLALEDTLRRFIAKEYSFEQRRGYMRSADGFSRAAWRTYAELGILALPFPDEFGGLNGTALDTMLVMRALGTGLTLEPYLGTVVLCGGILKAHAYPKQQASLIPAIGDGSLMLALAHYEPQSRYDESTVSARAVRKGGQWQLDGHKAVVQGAASAGQFLVSARTNGHDGADALSLFLVAATTPGLSFRYYECHDGTRAADIVFDQVLLDDDALLGREAHALPAIMQGIALANVAMSAEAAGIMQALNAATLDYLKTRKQFDVPLASFQALQHRMADMAIAAEQSDSMALLAAIEMQNPDAGVRLQKASGAKAFVTQKARLVGQEAIQMHGGIGVTDELMVGHYFKRLAVISASFGDMDFHLRRYSDIIRAA</sequence>
<comment type="caution">
    <text evidence="9">The sequence shown here is derived from an EMBL/GenBank/DDBJ whole genome shotgun (WGS) entry which is preliminary data.</text>
</comment>
<feature type="domain" description="Acyl-CoA oxidase/dehydrogenase middle" evidence="7">
    <location>
        <begin position="124"/>
        <end position="214"/>
    </location>
</feature>
<evidence type="ECO:0000256" key="1">
    <source>
        <dbReference type="ARBA" id="ARBA00001974"/>
    </source>
</evidence>
<dbReference type="InterPro" id="IPR009100">
    <property type="entry name" value="AcylCoA_DH/oxidase_NM_dom_sf"/>
</dbReference>
<comment type="cofactor">
    <cofactor evidence="1">
        <name>FAD</name>
        <dbReference type="ChEBI" id="CHEBI:57692"/>
    </cofactor>
</comment>
<evidence type="ECO:0000259" key="7">
    <source>
        <dbReference type="Pfam" id="PF02770"/>
    </source>
</evidence>
<dbReference type="InterPro" id="IPR037069">
    <property type="entry name" value="AcylCoA_DH/ox_N_sf"/>
</dbReference>
<dbReference type="OrthoDB" id="9770681at2"/>
<dbReference type="SUPFAM" id="SSF56645">
    <property type="entry name" value="Acyl-CoA dehydrogenase NM domain-like"/>
    <property type="match status" value="1"/>
</dbReference>
<evidence type="ECO:0000259" key="6">
    <source>
        <dbReference type="Pfam" id="PF00441"/>
    </source>
</evidence>
<dbReference type="InterPro" id="IPR006091">
    <property type="entry name" value="Acyl-CoA_Oxase/DH_mid-dom"/>
</dbReference>
<protein>
    <submittedName>
        <fullName evidence="9">Pimeloyl-CoA dehydrogenase small subunit</fullName>
    </submittedName>
</protein>
<feature type="domain" description="Acyl-CoA dehydrogenase/oxidase C-terminal" evidence="6">
    <location>
        <begin position="231"/>
        <end position="369"/>
    </location>
</feature>
<keyword evidence="3" id="KW-0285">Flavoprotein</keyword>
<evidence type="ECO:0000313" key="9">
    <source>
        <dbReference type="EMBL" id="PLC50694.1"/>
    </source>
</evidence>
<keyword evidence="4" id="KW-0274">FAD</keyword>
<feature type="domain" description="Acyl-CoA dehydrogenase/oxidase N-terminal" evidence="8">
    <location>
        <begin position="6"/>
        <end position="117"/>
    </location>
</feature>
<dbReference type="SUPFAM" id="SSF47203">
    <property type="entry name" value="Acyl-CoA dehydrogenase C-terminal domain-like"/>
    <property type="match status" value="1"/>
</dbReference>
<dbReference type="Pfam" id="PF02770">
    <property type="entry name" value="Acyl-CoA_dh_M"/>
    <property type="match status" value="1"/>
</dbReference>
<evidence type="ECO:0000259" key="8">
    <source>
        <dbReference type="Pfam" id="PF02771"/>
    </source>
</evidence>
<organism evidence="9 10">
    <name type="scientific">Pollutimonas subterranea</name>
    <dbReference type="NCBI Taxonomy" id="2045210"/>
    <lineage>
        <taxon>Bacteria</taxon>
        <taxon>Pseudomonadati</taxon>
        <taxon>Pseudomonadota</taxon>
        <taxon>Betaproteobacteria</taxon>
        <taxon>Burkholderiales</taxon>
        <taxon>Alcaligenaceae</taxon>
        <taxon>Pollutimonas</taxon>
    </lineage>
</organism>
<dbReference type="InterPro" id="IPR009075">
    <property type="entry name" value="AcylCo_DH/oxidase_C"/>
</dbReference>